<keyword evidence="1" id="KW-0472">Membrane</keyword>
<name>A0A1G8KH59_9FLAO</name>
<feature type="transmembrane region" description="Helical" evidence="1">
    <location>
        <begin position="5"/>
        <end position="24"/>
    </location>
</feature>
<dbReference type="STRING" id="311334.SAMN05421846_107142"/>
<keyword evidence="1" id="KW-0812">Transmembrane</keyword>
<keyword evidence="1" id="KW-1133">Transmembrane helix</keyword>
<feature type="transmembrane region" description="Helical" evidence="1">
    <location>
        <begin position="61"/>
        <end position="82"/>
    </location>
</feature>
<evidence type="ECO:0000313" key="3">
    <source>
        <dbReference type="Proteomes" id="UP000198869"/>
    </source>
</evidence>
<sequence length="83" mass="9431">MVTNILFIVLTLVSIFCGIKFGYVDSHTPPAAFIISILLLILGLILTIFRKNLFENKINLRIHIIVVCINLLIVLFYLSPIFI</sequence>
<dbReference type="AlphaFoldDB" id="A0A1G8KH59"/>
<proteinExistence type="predicted"/>
<keyword evidence="3" id="KW-1185">Reference proteome</keyword>
<reference evidence="3" key="1">
    <citation type="submission" date="2016-10" db="EMBL/GenBank/DDBJ databases">
        <authorList>
            <person name="Varghese N."/>
            <person name="Submissions S."/>
        </authorList>
    </citation>
    <scope>NUCLEOTIDE SEQUENCE [LARGE SCALE GENOMIC DNA]</scope>
    <source>
        <strain evidence="3">DSM 17071</strain>
    </source>
</reference>
<protein>
    <submittedName>
        <fullName evidence="2">Uncharacterized protein</fullName>
    </submittedName>
</protein>
<dbReference type="EMBL" id="FNDW01000007">
    <property type="protein sequence ID" value="SDI42735.1"/>
    <property type="molecule type" value="Genomic_DNA"/>
</dbReference>
<evidence type="ECO:0000256" key="1">
    <source>
        <dbReference type="SAM" id="Phobius"/>
    </source>
</evidence>
<gene>
    <name evidence="2" type="ORF">SAMN05421846_107142</name>
</gene>
<feature type="transmembrane region" description="Helical" evidence="1">
    <location>
        <begin position="30"/>
        <end position="49"/>
    </location>
</feature>
<evidence type="ECO:0000313" key="2">
    <source>
        <dbReference type="EMBL" id="SDI42735.1"/>
    </source>
</evidence>
<accession>A0A1G8KH59</accession>
<dbReference type="Proteomes" id="UP000198869">
    <property type="component" value="Unassembled WGS sequence"/>
</dbReference>
<organism evidence="2 3">
    <name type="scientific">Chryseobacterium taeanense</name>
    <dbReference type="NCBI Taxonomy" id="311334"/>
    <lineage>
        <taxon>Bacteria</taxon>
        <taxon>Pseudomonadati</taxon>
        <taxon>Bacteroidota</taxon>
        <taxon>Flavobacteriia</taxon>
        <taxon>Flavobacteriales</taxon>
        <taxon>Weeksellaceae</taxon>
        <taxon>Chryseobacterium group</taxon>
        <taxon>Chryseobacterium</taxon>
    </lineage>
</organism>